<gene>
    <name evidence="2" type="ORF">C9374_012144</name>
</gene>
<organism evidence="2 3">
    <name type="scientific">Naegleria lovaniensis</name>
    <name type="common">Amoeba</name>
    <dbReference type="NCBI Taxonomy" id="51637"/>
    <lineage>
        <taxon>Eukaryota</taxon>
        <taxon>Discoba</taxon>
        <taxon>Heterolobosea</taxon>
        <taxon>Tetramitia</taxon>
        <taxon>Eutetramitia</taxon>
        <taxon>Vahlkampfiidae</taxon>
        <taxon>Naegleria</taxon>
    </lineage>
</organism>
<name>A0AA88GDG0_NAELO</name>
<keyword evidence="3" id="KW-1185">Reference proteome</keyword>
<reference evidence="2 3" key="1">
    <citation type="journal article" date="2018" name="BMC Genomics">
        <title>The genome of Naegleria lovaniensis, the basis for a comparative approach to unravel pathogenicity factors of the human pathogenic amoeba N. fowleri.</title>
        <authorList>
            <person name="Liechti N."/>
            <person name="Schurch N."/>
            <person name="Bruggmann R."/>
            <person name="Wittwer M."/>
        </authorList>
    </citation>
    <scope>NUCLEOTIDE SEQUENCE [LARGE SCALE GENOMIC DNA]</scope>
    <source>
        <strain evidence="2 3">ATCC 30569</strain>
    </source>
</reference>
<dbReference type="GO" id="GO:0006623">
    <property type="term" value="P:protein targeting to vacuole"/>
    <property type="evidence" value="ECO:0007669"/>
    <property type="project" value="TreeGrafter"/>
</dbReference>
<evidence type="ECO:0000313" key="3">
    <source>
        <dbReference type="Proteomes" id="UP000816034"/>
    </source>
</evidence>
<proteinExistence type="inferred from homology"/>
<dbReference type="GeneID" id="68104598"/>
<dbReference type="PANTHER" id="PTHR16166:SF93">
    <property type="entry name" value="INTERMEMBRANE LIPID TRANSFER PROTEIN VPS13"/>
    <property type="match status" value="1"/>
</dbReference>
<accession>A0AA88GDG0</accession>
<comment type="similarity">
    <text evidence="1">Belongs to the VPS13 family.</text>
</comment>
<dbReference type="EMBL" id="PYSW02000055">
    <property type="protein sequence ID" value="KAG2373405.1"/>
    <property type="molecule type" value="Genomic_DNA"/>
</dbReference>
<protein>
    <recommendedName>
        <fullName evidence="4">Vacuolar protein sorting-associated protein 13 DH-like domain-containing protein</fullName>
    </recommendedName>
</protein>
<dbReference type="AlphaFoldDB" id="A0AA88GDG0"/>
<dbReference type="PANTHER" id="PTHR16166">
    <property type="entry name" value="VACUOLAR PROTEIN SORTING-ASSOCIATED PROTEIN VPS13"/>
    <property type="match status" value="1"/>
</dbReference>
<evidence type="ECO:0008006" key="4">
    <source>
        <dbReference type="Google" id="ProtNLM"/>
    </source>
</evidence>
<dbReference type="Proteomes" id="UP000816034">
    <property type="component" value="Unassembled WGS sequence"/>
</dbReference>
<evidence type="ECO:0000256" key="1">
    <source>
        <dbReference type="ARBA" id="ARBA00006545"/>
    </source>
</evidence>
<dbReference type="InterPro" id="IPR026847">
    <property type="entry name" value="VPS13"/>
</dbReference>
<dbReference type="RefSeq" id="XP_044542579.1">
    <property type="nucleotide sequence ID" value="XM_044687878.1"/>
</dbReference>
<evidence type="ECO:0000313" key="2">
    <source>
        <dbReference type="EMBL" id="KAG2373405.1"/>
    </source>
</evidence>
<comment type="caution">
    <text evidence="2">The sequence shown here is derived from an EMBL/GenBank/DDBJ whole genome shotgun (WGS) entry which is preliminary data.</text>
</comment>
<dbReference type="GO" id="GO:0045053">
    <property type="term" value="P:protein retention in Golgi apparatus"/>
    <property type="evidence" value="ECO:0007669"/>
    <property type="project" value="TreeGrafter"/>
</dbReference>
<sequence length="232" mass="25533">MAKSVEIPQSEADAEKFYFENLELHPVKIYLTFKLNHEGDDSNPLLVLFKTLGVTFTRIDNAPMKFNSLILSHPFMTFNALMDKIKKHYIRQATVQFYKILGSLDIIGNPIGLFSDIGTGVVDFFYEPASAITKSPEEFASGLAKGSMSLLKNSVHGIGNFTSKLTGNVGNGIAFLTFDKEYNQQRERQASQKPKDIKEGLASGAKSLFRGIYGGATGIVTQPIRGIQEEGA</sequence>